<gene>
    <name evidence="3" type="ORF">IQ217_14825</name>
</gene>
<dbReference type="InterPro" id="IPR003115">
    <property type="entry name" value="ParB_N"/>
</dbReference>
<keyword evidence="4" id="KW-1185">Reference proteome</keyword>
<evidence type="ECO:0000259" key="2">
    <source>
        <dbReference type="SMART" id="SM00470"/>
    </source>
</evidence>
<dbReference type="InterPro" id="IPR036086">
    <property type="entry name" value="ParB/Sulfiredoxin_sf"/>
</dbReference>
<comment type="caution">
    <text evidence="3">The sequence shown here is derived from an EMBL/GenBank/DDBJ whole genome shotgun (WGS) entry which is preliminary data.</text>
</comment>
<feature type="region of interest" description="Disordered" evidence="1">
    <location>
        <begin position="1"/>
        <end position="21"/>
    </location>
</feature>
<accession>A0ABR9VUQ6</accession>
<sequence length="258" mass="28936">MKKPDLTKAISRAKDGNAAEKALQKQQSANQLIPLAQIGDRARGDTRPINPSHLDQLMESIAVIGLITPLTVDCKYRLLAGGHRKAALIRLASENSEKFAELFSDGIPVRVMAIDSEVDPVDALQIEVEENTQRRNYTAAEIREAARKLEEAGYQKIRGRPTQGQKSLNRELMTVFRLSRERISRILNEPVQKNVNRVTLFEKATVFLNHAEKFQRQLGKSALDSPEVSKIQRDLEKVMKKVKVLIDDAISKSGSEDK</sequence>
<dbReference type="Gene3D" id="3.90.1530.10">
    <property type="entry name" value="Conserved hypothetical protein from pyrococcus furiosus pfu- 392566-001, ParB domain"/>
    <property type="match status" value="1"/>
</dbReference>
<organism evidence="3 4">
    <name type="scientific">Synechocystis salina LEGE 00031</name>
    <dbReference type="NCBI Taxonomy" id="1828736"/>
    <lineage>
        <taxon>Bacteria</taxon>
        <taxon>Bacillati</taxon>
        <taxon>Cyanobacteriota</taxon>
        <taxon>Cyanophyceae</taxon>
        <taxon>Synechococcales</taxon>
        <taxon>Merismopediaceae</taxon>
        <taxon>Synechocystis</taxon>
    </lineage>
</organism>
<dbReference type="EMBL" id="JADEVV010000048">
    <property type="protein sequence ID" value="MBE9255091.1"/>
    <property type="molecule type" value="Genomic_DNA"/>
</dbReference>
<evidence type="ECO:0000256" key="1">
    <source>
        <dbReference type="SAM" id="MobiDB-lite"/>
    </source>
</evidence>
<dbReference type="PANTHER" id="PTHR33375:SF1">
    <property type="entry name" value="CHROMOSOME-PARTITIONING PROTEIN PARB-RELATED"/>
    <property type="match status" value="1"/>
</dbReference>
<evidence type="ECO:0000313" key="3">
    <source>
        <dbReference type="EMBL" id="MBE9255091.1"/>
    </source>
</evidence>
<feature type="compositionally biased region" description="Basic and acidic residues" evidence="1">
    <location>
        <begin position="1"/>
        <end position="18"/>
    </location>
</feature>
<dbReference type="Proteomes" id="UP000658720">
    <property type="component" value="Unassembled WGS sequence"/>
</dbReference>
<reference evidence="3 4" key="1">
    <citation type="submission" date="2020-10" db="EMBL/GenBank/DDBJ databases">
        <authorList>
            <person name="Castelo-Branco R."/>
            <person name="Eusebio N."/>
            <person name="Adriana R."/>
            <person name="Vieira A."/>
            <person name="Brugerolle De Fraissinette N."/>
            <person name="Rezende De Castro R."/>
            <person name="Schneider M.P."/>
            <person name="Vasconcelos V."/>
            <person name="Leao P.N."/>
        </authorList>
    </citation>
    <scope>NUCLEOTIDE SEQUENCE [LARGE SCALE GENOMIC DNA]</scope>
    <source>
        <strain evidence="3 4">LEGE 00031</strain>
    </source>
</reference>
<protein>
    <submittedName>
        <fullName evidence="3">ParB/RepB/Spo0J family partition protein</fullName>
    </submittedName>
</protein>
<dbReference type="PANTHER" id="PTHR33375">
    <property type="entry name" value="CHROMOSOME-PARTITIONING PROTEIN PARB-RELATED"/>
    <property type="match status" value="1"/>
</dbReference>
<dbReference type="RefSeq" id="WP_194020544.1">
    <property type="nucleotide sequence ID" value="NZ_JADEVV010000048.1"/>
</dbReference>
<dbReference type="SUPFAM" id="SSF110849">
    <property type="entry name" value="ParB/Sulfiredoxin"/>
    <property type="match status" value="1"/>
</dbReference>
<proteinExistence type="predicted"/>
<name>A0ABR9VUQ6_9SYNC</name>
<evidence type="ECO:0000313" key="4">
    <source>
        <dbReference type="Proteomes" id="UP000658720"/>
    </source>
</evidence>
<dbReference type="SMART" id="SM00470">
    <property type="entry name" value="ParB"/>
    <property type="match status" value="1"/>
</dbReference>
<feature type="domain" description="ParB-like N-terminal" evidence="2">
    <location>
        <begin position="31"/>
        <end position="132"/>
    </location>
</feature>
<dbReference type="InterPro" id="IPR050336">
    <property type="entry name" value="Chromosome_partition/occlusion"/>
</dbReference>